<feature type="transmembrane region" description="Helical" evidence="6">
    <location>
        <begin position="24"/>
        <end position="44"/>
    </location>
</feature>
<evidence type="ECO:0000256" key="5">
    <source>
        <dbReference type="ARBA" id="ARBA00023136"/>
    </source>
</evidence>
<dbReference type="InterPro" id="IPR005171">
    <property type="entry name" value="Cyt_c_oxidase_su4_prok"/>
</dbReference>
<keyword evidence="2" id="KW-1003">Cell membrane</keyword>
<proteinExistence type="predicted"/>
<evidence type="ECO:0000256" key="6">
    <source>
        <dbReference type="SAM" id="Phobius"/>
    </source>
</evidence>
<evidence type="ECO:0000256" key="4">
    <source>
        <dbReference type="ARBA" id="ARBA00022989"/>
    </source>
</evidence>
<comment type="caution">
    <text evidence="7">The sequence shown here is derived from an EMBL/GenBank/DDBJ whole genome shotgun (WGS) entry which is preliminary data.</text>
</comment>
<keyword evidence="4 6" id="KW-1133">Transmembrane helix</keyword>
<comment type="subcellular location">
    <subcellularLocation>
        <location evidence="1">Cell membrane</location>
        <topology evidence="1">Multi-pass membrane protein</topology>
    </subcellularLocation>
</comment>
<evidence type="ECO:0000256" key="1">
    <source>
        <dbReference type="ARBA" id="ARBA00004651"/>
    </source>
</evidence>
<keyword evidence="5 6" id="KW-0472">Membrane</keyword>
<feature type="transmembrane region" description="Helical" evidence="6">
    <location>
        <begin position="50"/>
        <end position="69"/>
    </location>
</feature>
<protein>
    <recommendedName>
        <fullName evidence="8">Cytochrome C oxidase subunit IV</fullName>
    </recommendedName>
</protein>
<evidence type="ECO:0000313" key="7">
    <source>
        <dbReference type="EMBL" id="HGS86471.1"/>
    </source>
</evidence>
<evidence type="ECO:0000256" key="3">
    <source>
        <dbReference type="ARBA" id="ARBA00022692"/>
    </source>
</evidence>
<dbReference type="GO" id="GO:0005886">
    <property type="term" value="C:plasma membrane"/>
    <property type="evidence" value="ECO:0007669"/>
    <property type="project" value="UniProtKB-SubCell"/>
</dbReference>
<sequence>MLKSCPSRRVIEEKKMQKAKMDELKRGVLVFLGLAILTVVEYYLGTHEAAAIFLWVVALLKAGLVLVYFMHIGRVFRSEGEH</sequence>
<organism evidence="7">
    <name type="scientific">Bellilinea caldifistulae</name>
    <dbReference type="NCBI Taxonomy" id="360411"/>
    <lineage>
        <taxon>Bacteria</taxon>
        <taxon>Bacillati</taxon>
        <taxon>Chloroflexota</taxon>
        <taxon>Anaerolineae</taxon>
        <taxon>Anaerolineales</taxon>
        <taxon>Anaerolineaceae</taxon>
        <taxon>Bellilinea</taxon>
    </lineage>
</organism>
<dbReference type="Pfam" id="PF03626">
    <property type="entry name" value="COX4_pro"/>
    <property type="match status" value="1"/>
</dbReference>
<keyword evidence="3 6" id="KW-0812">Transmembrane</keyword>
<accession>A0A7C4Q0C7</accession>
<evidence type="ECO:0000256" key="2">
    <source>
        <dbReference type="ARBA" id="ARBA00022475"/>
    </source>
</evidence>
<evidence type="ECO:0008006" key="8">
    <source>
        <dbReference type="Google" id="ProtNLM"/>
    </source>
</evidence>
<gene>
    <name evidence="7" type="ORF">ENT17_02520</name>
</gene>
<name>A0A7C4Q0C7_9CHLR</name>
<dbReference type="EMBL" id="DSXR01000032">
    <property type="protein sequence ID" value="HGS86471.1"/>
    <property type="molecule type" value="Genomic_DNA"/>
</dbReference>
<dbReference type="AlphaFoldDB" id="A0A7C4Q0C7"/>
<reference evidence="7" key="1">
    <citation type="journal article" date="2020" name="mSystems">
        <title>Genome- and Community-Level Interaction Insights into Carbon Utilization and Element Cycling Functions of Hydrothermarchaeota in Hydrothermal Sediment.</title>
        <authorList>
            <person name="Zhou Z."/>
            <person name="Liu Y."/>
            <person name="Xu W."/>
            <person name="Pan J."/>
            <person name="Luo Z.H."/>
            <person name="Li M."/>
        </authorList>
    </citation>
    <scope>NUCLEOTIDE SEQUENCE [LARGE SCALE GENOMIC DNA]</scope>
    <source>
        <strain evidence="7">SpSt-556</strain>
    </source>
</reference>